<evidence type="ECO:0000256" key="7">
    <source>
        <dbReference type="RuleBase" id="RU003909"/>
    </source>
</evidence>
<dbReference type="EMBL" id="RCHS01002246">
    <property type="protein sequence ID" value="RMX48637.1"/>
    <property type="molecule type" value="Genomic_DNA"/>
</dbReference>
<dbReference type="Gene3D" id="3.30.450.30">
    <property type="entry name" value="Dynein light chain 2a, cytoplasmic"/>
    <property type="match status" value="1"/>
</dbReference>
<evidence type="ECO:0000256" key="3">
    <source>
        <dbReference type="ARBA" id="ARBA00011583"/>
    </source>
</evidence>
<dbReference type="PANTHER" id="PTHR11604:SF0">
    <property type="entry name" value="PROFILIN"/>
    <property type="match status" value="1"/>
</dbReference>
<name>A0A3M6U4X8_POCDA</name>
<sequence length="128" mass="13733">MSWQNFVDESLLGTSQVARAAIHGLDGKRYASSAGFVVLPSEAQALICGITKDPSPFFSKGIAVNRTRYIFVRSDPGHAIYCRKGNEGVVAVKTNKCLLIGGYTDGMQAGCCSAVMEKLANYFIAIGY</sequence>
<reference evidence="8 9" key="1">
    <citation type="journal article" date="2018" name="Sci. Rep.">
        <title>Comparative analysis of the Pocillopora damicornis genome highlights role of immune system in coral evolution.</title>
        <authorList>
            <person name="Cunning R."/>
            <person name="Bay R.A."/>
            <person name="Gillette P."/>
            <person name="Baker A.C."/>
            <person name="Traylor-Knowles N."/>
        </authorList>
    </citation>
    <scope>NUCLEOTIDE SEQUENCE [LARGE SCALE GENOMIC DNA]</scope>
    <source>
        <strain evidence="8">RSMAS</strain>
        <tissue evidence="8">Whole animal</tissue>
    </source>
</reference>
<protein>
    <recommendedName>
        <fullName evidence="7">Profilin</fullName>
    </recommendedName>
</protein>
<dbReference type="OMA" id="GFCYAAI"/>
<keyword evidence="5 7" id="KW-0009">Actin-binding</keyword>
<gene>
    <name evidence="8" type="ORF">pdam_00007990</name>
</gene>
<dbReference type="InterPro" id="IPR036140">
    <property type="entry name" value="PFN_sf"/>
</dbReference>
<proteinExistence type="inferred from homology"/>
<evidence type="ECO:0000256" key="5">
    <source>
        <dbReference type="ARBA" id="ARBA00023203"/>
    </source>
</evidence>
<dbReference type="Pfam" id="PF00235">
    <property type="entry name" value="Profilin"/>
    <property type="match status" value="1"/>
</dbReference>
<dbReference type="PANTHER" id="PTHR11604">
    <property type="entry name" value="PROFILIN"/>
    <property type="match status" value="1"/>
</dbReference>
<accession>A0A3M6U4X8</accession>
<evidence type="ECO:0000256" key="1">
    <source>
        <dbReference type="ARBA" id="ARBA00004245"/>
    </source>
</evidence>
<dbReference type="PRINTS" id="PR01640">
    <property type="entry name" value="PROFILINPLNT"/>
</dbReference>
<organism evidence="8 9">
    <name type="scientific">Pocillopora damicornis</name>
    <name type="common">Cauliflower coral</name>
    <name type="synonym">Millepora damicornis</name>
    <dbReference type="NCBI Taxonomy" id="46731"/>
    <lineage>
        <taxon>Eukaryota</taxon>
        <taxon>Metazoa</taxon>
        <taxon>Cnidaria</taxon>
        <taxon>Anthozoa</taxon>
        <taxon>Hexacorallia</taxon>
        <taxon>Scleractinia</taxon>
        <taxon>Astrocoeniina</taxon>
        <taxon>Pocilloporidae</taxon>
        <taxon>Pocillopora</taxon>
    </lineage>
</organism>
<comment type="subcellular location">
    <subcellularLocation>
        <location evidence="1">Cytoplasm</location>
        <location evidence="1">Cytoskeleton</location>
    </subcellularLocation>
</comment>
<keyword evidence="9" id="KW-1185">Reference proteome</keyword>
<evidence type="ECO:0000256" key="4">
    <source>
        <dbReference type="ARBA" id="ARBA00022490"/>
    </source>
</evidence>
<dbReference type="OrthoDB" id="421374at2759"/>
<dbReference type="GO" id="GO:0005856">
    <property type="term" value="C:cytoskeleton"/>
    <property type="evidence" value="ECO:0007669"/>
    <property type="project" value="UniProtKB-SubCell"/>
</dbReference>
<dbReference type="InterPro" id="IPR005455">
    <property type="entry name" value="PFN_euk"/>
</dbReference>
<dbReference type="STRING" id="46731.A0A3M6U4X8"/>
<dbReference type="CDD" id="cd00148">
    <property type="entry name" value="PROF"/>
    <property type="match status" value="1"/>
</dbReference>
<dbReference type="GO" id="GO:0003785">
    <property type="term" value="F:actin monomer binding"/>
    <property type="evidence" value="ECO:0007669"/>
    <property type="project" value="TreeGrafter"/>
</dbReference>
<dbReference type="SUPFAM" id="SSF55770">
    <property type="entry name" value="Profilin (actin-binding protein)"/>
    <property type="match status" value="1"/>
</dbReference>
<dbReference type="Proteomes" id="UP000275408">
    <property type="component" value="Unassembled WGS sequence"/>
</dbReference>
<dbReference type="AlphaFoldDB" id="A0A3M6U4X8"/>
<dbReference type="GO" id="GO:0005938">
    <property type="term" value="C:cell cortex"/>
    <property type="evidence" value="ECO:0007669"/>
    <property type="project" value="TreeGrafter"/>
</dbReference>
<evidence type="ECO:0000256" key="6">
    <source>
        <dbReference type="ARBA" id="ARBA00023212"/>
    </source>
</evidence>
<evidence type="ECO:0000313" key="9">
    <source>
        <dbReference type="Proteomes" id="UP000275408"/>
    </source>
</evidence>
<dbReference type="InterPro" id="IPR048278">
    <property type="entry name" value="PFN"/>
</dbReference>
<comment type="similarity">
    <text evidence="2 7">Belongs to the profilin family.</text>
</comment>
<keyword evidence="4" id="KW-0963">Cytoplasm</keyword>
<comment type="subunit">
    <text evidence="3">Occurs in many kinds of cells as a complex with monomeric actin in a 1:1 ratio.</text>
</comment>
<evidence type="ECO:0000256" key="2">
    <source>
        <dbReference type="ARBA" id="ARBA00010058"/>
    </source>
</evidence>
<dbReference type="SMART" id="SM00392">
    <property type="entry name" value="PROF"/>
    <property type="match status" value="1"/>
</dbReference>
<evidence type="ECO:0000313" key="8">
    <source>
        <dbReference type="EMBL" id="RMX48637.1"/>
    </source>
</evidence>
<keyword evidence="6" id="KW-0206">Cytoskeleton</keyword>
<comment type="caution">
    <text evidence="8">The sequence shown here is derived from an EMBL/GenBank/DDBJ whole genome shotgun (WGS) entry which is preliminary data.</text>
</comment>